<evidence type="ECO:0000256" key="1">
    <source>
        <dbReference type="ARBA" id="ARBA00004496"/>
    </source>
</evidence>
<dbReference type="GO" id="GO:0005737">
    <property type="term" value="C:cytoplasm"/>
    <property type="evidence" value="ECO:0007669"/>
    <property type="project" value="UniProtKB-SubCell"/>
</dbReference>
<evidence type="ECO:0000256" key="6">
    <source>
        <dbReference type="ARBA" id="ARBA00023016"/>
    </source>
</evidence>
<feature type="domain" description="Histidine kinase/HSP90-like ATPase" evidence="10">
    <location>
        <begin position="26"/>
        <end position="182"/>
    </location>
</feature>
<evidence type="ECO:0000256" key="2">
    <source>
        <dbReference type="ARBA" id="ARBA00008239"/>
    </source>
</evidence>
<dbReference type="GO" id="GO:0005524">
    <property type="term" value="F:ATP binding"/>
    <property type="evidence" value="ECO:0007669"/>
    <property type="project" value="UniProtKB-UniRule"/>
</dbReference>
<dbReference type="SUPFAM" id="SSF54211">
    <property type="entry name" value="Ribosomal protein S5 domain 2-like"/>
    <property type="match status" value="1"/>
</dbReference>
<feature type="binding site" evidence="9">
    <location>
        <begin position="99"/>
        <end position="100"/>
    </location>
    <ligand>
        <name>ATP</name>
        <dbReference type="ChEBI" id="CHEBI:30616"/>
    </ligand>
</feature>
<evidence type="ECO:0000256" key="3">
    <source>
        <dbReference type="ARBA" id="ARBA00022490"/>
    </source>
</evidence>
<keyword evidence="6 8" id="KW-0346">Stress response</keyword>
<proteinExistence type="inferred from homology"/>
<feature type="binding site" evidence="9">
    <location>
        <position position="37"/>
    </location>
    <ligand>
        <name>ATP</name>
        <dbReference type="ChEBI" id="CHEBI:30616"/>
    </ligand>
</feature>
<dbReference type="InterPro" id="IPR003594">
    <property type="entry name" value="HATPase_dom"/>
</dbReference>
<feature type="binding site" evidence="9">
    <location>
        <position position="98"/>
    </location>
    <ligand>
        <name>ATP</name>
        <dbReference type="ChEBI" id="CHEBI:30616"/>
    </ligand>
</feature>
<dbReference type="GO" id="GO:0051082">
    <property type="term" value="F:unfolded protein binding"/>
    <property type="evidence" value="ECO:0007669"/>
    <property type="project" value="UniProtKB-UniRule"/>
</dbReference>
<keyword evidence="5 8" id="KW-0067">ATP-binding</keyword>
<gene>
    <name evidence="8 11" type="primary">htpG</name>
    <name evidence="11" type="ORF">DMENIID0002_01380</name>
</gene>
<reference evidence="11" key="1">
    <citation type="submission" date="2024-01" db="EMBL/GenBank/DDBJ databases">
        <title>Sequencing the genomes of a sandfly, Sergentomyia squamirostris, and its two endosymbionts.</title>
        <authorList>
            <person name="Itokawa K."/>
            <person name="Sanjoba C."/>
        </authorList>
    </citation>
    <scope>NUCLEOTIDE SEQUENCE</scope>
    <source>
        <strain evidence="11">RiSSQ</strain>
    </source>
</reference>
<comment type="similarity">
    <text evidence="2 8">Belongs to the heat shock protein 90 family.</text>
</comment>
<dbReference type="GO" id="GO:0140662">
    <property type="term" value="F:ATP-dependent protein folding chaperone"/>
    <property type="evidence" value="ECO:0007669"/>
    <property type="project" value="InterPro"/>
</dbReference>
<dbReference type="HAMAP" id="MF_00505">
    <property type="entry name" value="HSP90"/>
    <property type="match status" value="1"/>
</dbReference>
<dbReference type="SUPFAM" id="SSF55874">
    <property type="entry name" value="ATPase domain of HSP90 chaperone/DNA topoisomerase II/histidine kinase"/>
    <property type="match status" value="1"/>
</dbReference>
<protein>
    <recommendedName>
        <fullName evidence="8">Chaperone protein HtpG</fullName>
    </recommendedName>
    <alternativeName>
        <fullName evidence="8">Heat shock protein HtpG</fullName>
    </alternativeName>
    <alternativeName>
        <fullName evidence="8">High temperature protein G</fullName>
    </alternativeName>
</protein>
<dbReference type="AlphaFoldDB" id="A0AAT9G6T4"/>
<dbReference type="PANTHER" id="PTHR11528">
    <property type="entry name" value="HEAT SHOCK PROTEIN 90 FAMILY MEMBER"/>
    <property type="match status" value="1"/>
</dbReference>
<feature type="binding site" evidence="9">
    <location>
        <position position="33"/>
    </location>
    <ligand>
        <name>ATP</name>
        <dbReference type="ChEBI" id="CHEBI:30616"/>
    </ligand>
</feature>
<dbReference type="PIRSF" id="PIRSF002583">
    <property type="entry name" value="Hsp90"/>
    <property type="match status" value="1"/>
</dbReference>
<comment type="subunit">
    <text evidence="8">Homodimer.</text>
</comment>
<feature type="binding site" evidence="9">
    <location>
        <position position="84"/>
    </location>
    <ligand>
        <name>ATP</name>
        <dbReference type="ChEBI" id="CHEBI:30616"/>
    </ligand>
</feature>
<dbReference type="CDD" id="cd16927">
    <property type="entry name" value="HATPase_Hsp90-like"/>
    <property type="match status" value="1"/>
</dbReference>
<dbReference type="GO" id="GO:0016887">
    <property type="term" value="F:ATP hydrolysis activity"/>
    <property type="evidence" value="ECO:0007669"/>
    <property type="project" value="InterPro"/>
</dbReference>
<name>A0AAT9G6T4_9RICK</name>
<keyword evidence="7 8" id="KW-0143">Chaperone</keyword>
<dbReference type="InterPro" id="IPR036890">
    <property type="entry name" value="HATPase_C_sf"/>
</dbReference>
<feature type="region of interest" description="C" evidence="8">
    <location>
        <begin position="541"/>
        <end position="619"/>
    </location>
</feature>
<dbReference type="PRINTS" id="PR00775">
    <property type="entry name" value="HEATSHOCK90"/>
</dbReference>
<evidence type="ECO:0000256" key="5">
    <source>
        <dbReference type="ARBA" id="ARBA00022840"/>
    </source>
</evidence>
<dbReference type="InterPro" id="IPR020575">
    <property type="entry name" value="Hsp90_N"/>
</dbReference>
<dbReference type="EMBL" id="AP029170">
    <property type="protein sequence ID" value="BFD45492.1"/>
    <property type="molecule type" value="Genomic_DNA"/>
</dbReference>
<sequence length="619" mass="70614">MTQEKKKFDAEVGKILNLMIHSLYTNKEIFMRELISNASDACDKLRYLAQSDAKLIADDPIFKITVRIDKDKRQIIIRDNGIGMNREDLIDNLGTIAKSGTGNFLNNLFGDAKKDSMLIGQFGVGFYSAFMVADSITVTSRKAGEEKAYVWQSDGLGEYIVDGFEHDFTRGTEVVIHVKPEEDSYIDHFRLKHIVKSYSDHIAIPIYFFDESTNNEIQLNSASALWTRPKSDLTFEQYKEFYKALSYSMDDPWLTIHNKNEGAVEFTNLLFIPSTKTFDLFHPDRKRRVKLYIKRVFISDENVDLIPSYLRFLRGVVDSEDLPLNISRESLQHNSTLEKIKAAITKKVLGELKKRKDESIEEYSNFWSNFGAALKEGLCEATSDHDKLLETCIFKSSLLSKMISLDDYISNFKEGQDTIYYLSGDDPAKLLSSPQIEGFLSKNIDVLLFTDTVDDFWVNVNSSYKGYAIKSVTRSDIDLEKSEQKTEDIKEDNDEYAKLTEYFKEILGNLVKDVRISKKLTSSPACLVVGDGAMDIRMERFLIEQKQLMAASAKILELNHKHKIIEKINADIISNNKDSANEELVKLMYDQACILEGEPVNDTGGFAKRLNDIMQKAIL</sequence>
<dbReference type="Pfam" id="PF13589">
    <property type="entry name" value="HATPase_c_3"/>
    <property type="match status" value="1"/>
</dbReference>
<dbReference type="SMART" id="SM00387">
    <property type="entry name" value="HATPase_c"/>
    <property type="match status" value="1"/>
</dbReference>
<dbReference type="Gene3D" id="3.40.50.11260">
    <property type="match status" value="1"/>
</dbReference>
<comment type="function">
    <text evidence="8">Molecular chaperone. Has ATPase activity.</text>
</comment>
<feature type="binding site" evidence="9">
    <location>
        <position position="328"/>
    </location>
    <ligand>
        <name>ATP</name>
        <dbReference type="ChEBI" id="CHEBI:30616"/>
    </ligand>
</feature>
<dbReference type="InterPro" id="IPR019805">
    <property type="entry name" value="Heat_shock_protein_90_CS"/>
</dbReference>
<feature type="binding site" evidence="9">
    <location>
        <position position="79"/>
    </location>
    <ligand>
        <name>ATP</name>
        <dbReference type="ChEBI" id="CHEBI:30616"/>
    </ligand>
</feature>
<dbReference type="InterPro" id="IPR037196">
    <property type="entry name" value="HSP90_C"/>
</dbReference>
<feature type="binding site" evidence="9">
    <location>
        <position position="92"/>
    </location>
    <ligand>
        <name>ATP</name>
        <dbReference type="ChEBI" id="CHEBI:30616"/>
    </ligand>
</feature>
<dbReference type="Gene3D" id="1.20.120.790">
    <property type="entry name" value="Heat shock protein 90, C-terminal domain"/>
    <property type="match status" value="1"/>
</dbReference>
<dbReference type="InterPro" id="IPR020568">
    <property type="entry name" value="Ribosomal_Su5_D2-typ_SF"/>
</dbReference>
<dbReference type="NCBIfam" id="NF003555">
    <property type="entry name" value="PRK05218.1"/>
    <property type="match status" value="1"/>
</dbReference>
<feature type="binding site" evidence="9">
    <location>
        <begin position="121"/>
        <end position="126"/>
    </location>
    <ligand>
        <name>ATP</name>
        <dbReference type="ChEBI" id="CHEBI:30616"/>
    </ligand>
</feature>
<keyword evidence="4 8" id="KW-0547">Nucleotide-binding</keyword>
<organism evidence="11">
    <name type="scientific">Candidatus Tisiphia endosymbiont of Sergentomyia squamirostris</name>
    <dbReference type="NCBI Taxonomy" id="3113639"/>
    <lineage>
        <taxon>Bacteria</taxon>
        <taxon>Pseudomonadati</taxon>
        <taxon>Pseudomonadota</taxon>
        <taxon>Alphaproteobacteria</taxon>
        <taxon>Rickettsiales</taxon>
        <taxon>Rickettsiaceae</taxon>
        <taxon>Rickettsieae</taxon>
        <taxon>Candidatus Tisiphia</taxon>
    </lineage>
</organism>
<evidence type="ECO:0000256" key="4">
    <source>
        <dbReference type="ARBA" id="ARBA00022741"/>
    </source>
</evidence>
<evidence type="ECO:0000256" key="8">
    <source>
        <dbReference type="HAMAP-Rule" id="MF_00505"/>
    </source>
</evidence>
<comment type="caution">
    <text evidence="8">Lacks conserved residue(s) required for the propagation of feature annotation.</text>
</comment>
<comment type="subcellular location">
    <subcellularLocation>
        <location evidence="1 8">Cytoplasm</location>
    </subcellularLocation>
</comment>
<keyword evidence="3 8" id="KW-0963">Cytoplasm</keyword>
<feature type="region of interest" description="A; substrate-binding" evidence="8">
    <location>
        <begin position="1"/>
        <end position="328"/>
    </location>
</feature>
<accession>A0AAT9G6T4</accession>
<dbReference type="Gene3D" id="3.30.565.10">
    <property type="entry name" value="Histidine kinase-like ATPase, C-terminal domain"/>
    <property type="match status" value="1"/>
</dbReference>
<evidence type="ECO:0000259" key="10">
    <source>
        <dbReference type="SMART" id="SM00387"/>
    </source>
</evidence>
<dbReference type="SUPFAM" id="SSF110942">
    <property type="entry name" value="HSP90 C-terminal domain"/>
    <property type="match status" value="1"/>
</dbReference>
<feature type="binding site" evidence="9">
    <location>
        <position position="172"/>
    </location>
    <ligand>
        <name>ATP</name>
        <dbReference type="ChEBI" id="CHEBI:30616"/>
    </ligand>
</feature>
<dbReference type="FunFam" id="3.30.565.10:FF:000009">
    <property type="entry name" value="Molecular chaperone HtpG"/>
    <property type="match status" value="1"/>
</dbReference>
<dbReference type="InterPro" id="IPR001404">
    <property type="entry name" value="Hsp90_fam"/>
</dbReference>
<evidence type="ECO:0000256" key="7">
    <source>
        <dbReference type="ARBA" id="ARBA00023186"/>
    </source>
</evidence>
<evidence type="ECO:0000313" key="11">
    <source>
        <dbReference type="EMBL" id="BFD45492.1"/>
    </source>
</evidence>
<dbReference type="Pfam" id="PF00183">
    <property type="entry name" value="HSP90"/>
    <property type="match status" value="1"/>
</dbReference>
<dbReference type="PROSITE" id="PS00298">
    <property type="entry name" value="HSP90"/>
    <property type="match status" value="1"/>
</dbReference>
<dbReference type="Gene3D" id="3.30.230.80">
    <property type="match status" value="1"/>
</dbReference>
<evidence type="ECO:0000256" key="9">
    <source>
        <dbReference type="PIRSR" id="PIRSR002583-1"/>
    </source>
</evidence>